<evidence type="ECO:0000256" key="6">
    <source>
        <dbReference type="SAM" id="MobiDB-lite"/>
    </source>
</evidence>
<keyword evidence="10" id="KW-1185">Reference proteome</keyword>
<dbReference type="InterPro" id="IPR049326">
    <property type="entry name" value="Rhodopsin_dom_fungi"/>
</dbReference>
<dbReference type="STRING" id="576137.A0A1L7WFA4"/>
<feature type="transmembrane region" description="Helical" evidence="7">
    <location>
        <begin position="124"/>
        <end position="146"/>
    </location>
</feature>
<protein>
    <recommendedName>
        <fullName evidence="8">Rhodopsin domain-containing protein</fullName>
    </recommendedName>
</protein>
<keyword evidence="3 7" id="KW-1133">Transmembrane helix</keyword>
<dbReference type="Proteomes" id="UP000184330">
    <property type="component" value="Unassembled WGS sequence"/>
</dbReference>
<proteinExistence type="inferred from homology"/>
<feature type="transmembrane region" description="Helical" evidence="7">
    <location>
        <begin position="6"/>
        <end position="25"/>
    </location>
</feature>
<feature type="domain" description="Rhodopsin" evidence="8">
    <location>
        <begin position="22"/>
        <end position="257"/>
    </location>
</feature>
<dbReference type="PANTHER" id="PTHR33048">
    <property type="entry name" value="PTH11-LIKE INTEGRAL MEMBRANE PROTEIN (AFU_ORTHOLOGUE AFUA_5G11245)"/>
    <property type="match status" value="1"/>
</dbReference>
<accession>A0A1L7WFA4</accession>
<comment type="similarity">
    <text evidence="5">Belongs to the SAT4 family.</text>
</comment>
<feature type="transmembrane region" description="Helical" evidence="7">
    <location>
        <begin position="206"/>
        <end position="226"/>
    </location>
</feature>
<keyword evidence="2 7" id="KW-0812">Transmembrane</keyword>
<reference evidence="9 10" key="1">
    <citation type="submission" date="2016-03" db="EMBL/GenBank/DDBJ databases">
        <authorList>
            <person name="Ploux O."/>
        </authorList>
    </citation>
    <scope>NUCLEOTIDE SEQUENCE [LARGE SCALE GENOMIC DNA]</scope>
    <source>
        <strain evidence="9 10">UAMH 11012</strain>
    </source>
</reference>
<dbReference type="OrthoDB" id="3903189at2759"/>
<evidence type="ECO:0000256" key="7">
    <source>
        <dbReference type="SAM" id="Phobius"/>
    </source>
</evidence>
<evidence type="ECO:0000256" key="5">
    <source>
        <dbReference type="ARBA" id="ARBA00038359"/>
    </source>
</evidence>
<evidence type="ECO:0000259" key="8">
    <source>
        <dbReference type="Pfam" id="PF20684"/>
    </source>
</evidence>
<organism evidence="9 10">
    <name type="scientific">Phialocephala subalpina</name>
    <dbReference type="NCBI Taxonomy" id="576137"/>
    <lineage>
        <taxon>Eukaryota</taxon>
        <taxon>Fungi</taxon>
        <taxon>Dikarya</taxon>
        <taxon>Ascomycota</taxon>
        <taxon>Pezizomycotina</taxon>
        <taxon>Leotiomycetes</taxon>
        <taxon>Helotiales</taxon>
        <taxon>Mollisiaceae</taxon>
        <taxon>Phialocephala</taxon>
        <taxon>Phialocephala fortinii species complex</taxon>
    </lineage>
</organism>
<evidence type="ECO:0000256" key="3">
    <source>
        <dbReference type="ARBA" id="ARBA00022989"/>
    </source>
</evidence>
<dbReference type="PANTHER" id="PTHR33048:SF166">
    <property type="entry name" value="PTH11-LIKE INTEGRAL MEMBRANE PROTEIN"/>
    <property type="match status" value="1"/>
</dbReference>
<comment type="subcellular location">
    <subcellularLocation>
        <location evidence="1">Membrane</location>
        <topology evidence="1">Multi-pass membrane protein</topology>
    </subcellularLocation>
</comment>
<dbReference type="AlphaFoldDB" id="A0A1L7WFA4"/>
<evidence type="ECO:0000313" key="10">
    <source>
        <dbReference type="Proteomes" id="UP000184330"/>
    </source>
</evidence>
<gene>
    <name evidence="9" type="ORF">PAC_01314</name>
</gene>
<name>A0A1L7WFA4_9HELO</name>
<keyword evidence="4 7" id="KW-0472">Membrane</keyword>
<evidence type="ECO:0000256" key="4">
    <source>
        <dbReference type="ARBA" id="ARBA00023136"/>
    </source>
</evidence>
<evidence type="ECO:0000256" key="1">
    <source>
        <dbReference type="ARBA" id="ARBA00004141"/>
    </source>
</evidence>
<evidence type="ECO:0000256" key="2">
    <source>
        <dbReference type="ARBA" id="ARBA00022692"/>
    </source>
</evidence>
<dbReference type="InterPro" id="IPR052337">
    <property type="entry name" value="SAT4-like"/>
</dbReference>
<dbReference type="GO" id="GO:0016020">
    <property type="term" value="C:membrane"/>
    <property type="evidence" value="ECO:0007669"/>
    <property type="project" value="UniProtKB-SubCell"/>
</dbReference>
<feature type="compositionally biased region" description="Polar residues" evidence="6">
    <location>
        <begin position="307"/>
        <end position="321"/>
    </location>
</feature>
<sequence length="337" mass="37914">MSDPLATIWTCCSLAILIMATRLLMGRYCRTKWDAGDSLTALAIFCSIARIAFTHVLIVWKTNNVSDEYRATHRFTQQEIFHREMGSKFTLIARSLYISLLWIQKLVLLMFYRHLVKDMPWGKPTVLLYGVVFAVTFCGSIISTFVECRPFHLYWQVIPDPGNCCQALVQLYLVGITNMCTDLMLIFLPIPVLLKVRLSLVKKLQLGFLFSIGFMIIIITAVRIPFTVQSRSSETIRITWTTGELLAATFVANAPKLYSFRHLVQRRNSVPFGNLHRSGPHGPQPMDDLETPAISITEVATLRVKNSDSSGTTGNTKNEGSVNGDGKSPRLMSSQNQ</sequence>
<feature type="transmembrane region" description="Helical" evidence="7">
    <location>
        <begin position="37"/>
        <end position="60"/>
    </location>
</feature>
<feature type="transmembrane region" description="Helical" evidence="7">
    <location>
        <begin position="171"/>
        <end position="194"/>
    </location>
</feature>
<feature type="region of interest" description="Disordered" evidence="6">
    <location>
        <begin position="302"/>
        <end position="337"/>
    </location>
</feature>
<evidence type="ECO:0000313" key="9">
    <source>
        <dbReference type="EMBL" id="CZR51438.1"/>
    </source>
</evidence>
<feature type="transmembrane region" description="Helical" evidence="7">
    <location>
        <begin position="238"/>
        <end position="258"/>
    </location>
</feature>
<feature type="transmembrane region" description="Helical" evidence="7">
    <location>
        <begin position="91"/>
        <end position="112"/>
    </location>
</feature>
<dbReference type="EMBL" id="FJOG01000002">
    <property type="protein sequence ID" value="CZR51438.1"/>
    <property type="molecule type" value="Genomic_DNA"/>
</dbReference>
<dbReference type="Pfam" id="PF20684">
    <property type="entry name" value="Fung_rhodopsin"/>
    <property type="match status" value="1"/>
</dbReference>